<evidence type="ECO:0000313" key="2">
    <source>
        <dbReference type="EMBL" id="KJD47021.1"/>
    </source>
</evidence>
<dbReference type="AlphaFoldDB" id="A0A0D7X6L8"/>
<dbReference type="Gene3D" id="3.20.20.370">
    <property type="entry name" value="Glycoside hydrolase/deacetylase"/>
    <property type="match status" value="1"/>
</dbReference>
<dbReference type="Pfam" id="PF01522">
    <property type="entry name" value="Polysacc_deac_1"/>
    <property type="match status" value="1"/>
</dbReference>
<evidence type="ECO:0000313" key="3">
    <source>
        <dbReference type="Proteomes" id="UP000032534"/>
    </source>
</evidence>
<keyword evidence="3" id="KW-1185">Reference proteome</keyword>
<dbReference type="OrthoDB" id="9812065at2"/>
<organism evidence="2 3">
    <name type="scientific">Paenibacillus terrae</name>
    <dbReference type="NCBI Taxonomy" id="159743"/>
    <lineage>
        <taxon>Bacteria</taxon>
        <taxon>Bacillati</taxon>
        <taxon>Bacillota</taxon>
        <taxon>Bacilli</taxon>
        <taxon>Bacillales</taxon>
        <taxon>Paenibacillaceae</taxon>
        <taxon>Paenibacillus</taxon>
    </lineage>
</organism>
<dbReference type="InterPro" id="IPR002509">
    <property type="entry name" value="NODB_dom"/>
</dbReference>
<dbReference type="GO" id="GO:0016020">
    <property type="term" value="C:membrane"/>
    <property type="evidence" value="ECO:0007669"/>
    <property type="project" value="TreeGrafter"/>
</dbReference>
<proteinExistence type="predicted"/>
<dbReference type="EMBL" id="JTHP01000004">
    <property type="protein sequence ID" value="KJD47021.1"/>
    <property type="molecule type" value="Genomic_DNA"/>
</dbReference>
<dbReference type="InterPro" id="IPR050248">
    <property type="entry name" value="Polysacc_deacetylase_ArnD"/>
</dbReference>
<comment type="caution">
    <text evidence="2">The sequence shown here is derived from an EMBL/GenBank/DDBJ whole genome shotgun (WGS) entry which is preliminary data.</text>
</comment>
<dbReference type="InterPro" id="IPR011330">
    <property type="entry name" value="Glyco_hydro/deAcase_b/a-brl"/>
</dbReference>
<dbReference type="Proteomes" id="UP000032534">
    <property type="component" value="Unassembled WGS sequence"/>
</dbReference>
<reference evidence="2 3" key="1">
    <citation type="submission" date="2014-11" db="EMBL/GenBank/DDBJ databases">
        <title>Draft Genome Sequences of Paenibacillus polymyxa NRRL B-30509 and Paenibacillus terrae NRRL B-30644, Strains from a Poultry Environment that Produce Tridecaptin A and Paenicidins.</title>
        <authorList>
            <person name="van Belkum M.J."/>
            <person name="Lohans C.T."/>
            <person name="Vederas J.C."/>
        </authorList>
    </citation>
    <scope>NUCLEOTIDE SEQUENCE [LARGE SCALE GENOMIC DNA]</scope>
    <source>
        <strain evidence="2 3">NRRL B-30644</strain>
    </source>
</reference>
<dbReference type="PANTHER" id="PTHR10587:SF80">
    <property type="entry name" value="CHITOOLIGOSACCHARIDE DEACETYLASE"/>
    <property type="match status" value="1"/>
</dbReference>
<evidence type="ECO:0000259" key="1">
    <source>
        <dbReference type="PROSITE" id="PS51677"/>
    </source>
</evidence>
<dbReference type="CDD" id="cd10950">
    <property type="entry name" value="CE4_BsYlxY_like"/>
    <property type="match status" value="1"/>
</dbReference>
<name>A0A0D7X6L8_9BACL</name>
<dbReference type="SUPFAM" id="SSF88713">
    <property type="entry name" value="Glycoside hydrolase/deacetylase"/>
    <property type="match status" value="1"/>
</dbReference>
<dbReference type="GO" id="GO:0016810">
    <property type="term" value="F:hydrolase activity, acting on carbon-nitrogen (but not peptide) bonds"/>
    <property type="evidence" value="ECO:0007669"/>
    <property type="project" value="InterPro"/>
</dbReference>
<dbReference type="PANTHER" id="PTHR10587">
    <property type="entry name" value="GLYCOSYL TRANSFERASE-RELATED"/>
    <property type="match status" value="1"/>
</dbReference>
<dbReference type="GO" id="GO:0005975">
    <property type="term" value="P:carbohydrate metabolic process"/>
    <property type="evidence" value="ECO:0007669"/>
    <property type="project" value="InterPro"/>
</dbReference>
<feature type="domain" description="NodB homology" evidence="1">
    <location>
        <begin position="142"/>
        <end position="318"/>
    </location>
</feature>
<accession>A0A0D7X6L8</accession>
<dbReference type="PATRIC" id="fig|159743.3.peg.775"/>
<sequence length="335" mass="37304">MMRKAKRAAWVVASLVITLVIGQFSGVREYVSQLRAGHSTETSEPEAATTMAIAALPDNALMQRLRSEAARQRREPVDAKIDRVWKAIPGYNGLEVDLDATYRKAIAAPDRPIQYVYRQLAPKIHLNQLGNVPIYRGNPEKPMVSFMINVAWGNEYIVPILDTLDQEKVKATFFFDGSWLKKNPELAKEIQKRGHELSNHAYSHPNMSRLSRERATQEIEKTQVLLQDILGVKNRWFAPPSGDFNQETVDLAAGLGLKTVLWTLDTVDWRHPSPESVIAKISSKVESGSLILMHPTDSSSAALKGMIHAIRSKGLVPGTVSQTLSPDRQLPAPVE</sequence>
<gene>
    <name evidence="2" type="ORF">QD47_03585</name>
</gene>
<dbReference type="PROSITE" id="PS51677">
    <property type="entry name" value="NODB"/>
    <property type="match status" value="1"/>
</dbReference>
<protein>
    <recommendedName>
        <fullName evidence="1">NodB homology domain-containing protein</fullName>
    </recommendedName>
</protein>